<comment type="caution">
    <text evidence="2">The sequence shown here is derived from an EMBL/GenBank/DDBJ whole genome shotgun (WGS) entry which is preliminary data.</text>
</comment>
<evidence type="ECO:0000256" key="1">
    <source>
        <dbReference type="SAM" id="Coils"/>
    </source>
</evidence>
<keyword evidence="1" id="KW-0175">Coiled coil</keyword>
<dbReference type="AlphaFoldDB" id="A0AA38GQY1"/>
<dbReference type="EMBL" id="JAHRHJ020000002">
    <property type="protein sequence ID" value="KAH9326984.1"/>
    <property type="molecule type" value="Genomic_DNA"/>
</dbReference>
<reference evidence="2 3" key="1">
    <citation type="journal article" date="2021" name="Nat. Plants">
        <title>The Taxus genome provides insights into paclitaxel biosynthesis.</title>
        <authorList>
            <person name="Xiong X."/>
            <person name="Gou J."/>
            <person name="Liao Q."/>
            <person name="Li Y."/>
            <person name="Zhou Q."/>
            <person name="Bi G."/>
            <person name="Li C."/>
            <person name="Du R."/>
            <person name="Wang X."/>
            <person name="Sun T."/>
            <person name="Guo L."/>
            <person name="Liang H."/>
            <person name="Lu P."/>
            <person name="Wu Y."/>
            <person name="Zhang Z."/>
            <person name="Ro D.K."/>
            <person name="Shang Y."/>
            <person name="Huang S."/>
            <person name="Yan J."/>
        </authorList>
    </citation>
    <scope>NUCLEOTIDE SEQUENCE [LARGE SCALE GENOMIC DNA]</scope>
    <source>
        <strain evidence="2">Ta-2019</strain>
    </source>
</reference>
<proteinExistence type="predicted"/>
<protein>
    <submittedName>
        <fullName evidence="2">Uncharacterized protein</fullName>
    </submittedName>
</protein>
<organism evidence="2 3">
    <name type="scientific">Taxus chinensis</name>
    <name type="common">Chinese yew</name>
    <name type="synonym">Taxus wallichiana var. chinensis</name>
    <dbReference type="NCBI Taxonomy" id="29808"/>
    <lineage>
        <taxon>Eukaryota</taxon>
        <taxon>Viridiplantae</taxon>
        <taxon>Streptophyta</taxon>
        <taxon>Embryophyta</taxon>
        <taxon>Tracheophyta</taxon>
        <taxon>Spermatophyta</taxon>
        <taxon>Pinopsida</taxon>
        <taxon>Pinidae</taxon>
        <taxon>Conifers II</taxon>
        <taxon>Cupressales</taxon>
        <taxon>Taxaceae</taxon>
        <taxon>Taxus</taxon>
    </lineage>
</organism>
<feature type="coiled-coil region" evidence="1">
    <location>
        <begin position="17"/>
        <end position="65"/>
    </location>
</feature>
<name>A0AA38GQY1_TAXCH</name>
<evidence type="ECO:0000313" key="3">
    <source>
        <dbReference type="Proteomes" id="UP000824469"/>
    </source>
</evidence>
<gene>
    <name evidence="2" type="ORF">KI387_007162</name>
</gene>
<evidence type="ECO:0000313" key="2">
    <source>
        <dbReference type="EMBL" id="KAH9326984.1"/>
    </source>
</evidence>
<sequence length="174" mass="19381">VVSGSVPFENNYDDEVLDIMLNKIENLNAEAQAYHNMWSRDKGLVVIANAEQDKALSKYEKLKNEASVLDLHLQSARKSLNATVELKQKLVILNKKNNTLRRIIKANGMDPEILLKKQTKQDPTLLSVGDVANPEKEILSNIEVAAKDLVQSGVVKESSCAQEKESHREESSQG</sequence>
<accession>A0AA38GQY1</accession>
<keyword evidence="3" id="KW-1185">Reference proteome</keyword>
<dbReference type="Proteomes" id="UP000824469">
    <property type="component" value="Unassembled WGS sequence"/>
</dbReference>
<feature type="non-terminal residue" evidence="2">
    <location>
        <position position="174"/>
    </location>
</feature>